<reference evidence="2 3" key="1">
    <citation type="submission" date="2016-11" db="EMBL/GenBank/DDBJ databases">
        <title>Whole genomes of Flavobacteriaceae.</title>
        <authorList>
            <person name="Stine C."/>
            <person name="Li C."/>
            <person name="Tadesse D."/>
        </authorList>
    </citation>
    <scope>NUCLEOTIDE SEQUENCE [LARGE SCALE GENOMIC DNA]</scope>
    <source>
        <strain evidence="2 3">CCUG 60112</strain>
    </source>
</reference>
<keyword evidence="1" id="KW-0812">Transmembrane</keyword>
<feature type="transmembrane region" description="Helical" evidence="1">
    <location>
        <begin position="58"/>
        <end position="79"/>
    </location>
</feature>
<comment type="caution">
    <text evidence="2">The sequence shown here is derived from an EMBL/GenBank/DDBJ whole genome shotgun (WGS) entry which is preliminary data.</text>
</comment>
<evidence type="ECO:0000313" key="2">
    <source>
        <dbReference type="EMBL" id="OXB06627.1"/>
    </source>
</evidence>
<keyword evidence="1" id="KW-0472">Membrane</keyword>
<dbReference type="Proteomes" id="UP000198381">
    <property type="component" value="Unassembled WGS sequence"/>
</dbReference>
<dbReference type="EMBL" id="MUHD01000024">
    <property type="protein sequence ID" value="OXB06627.1"/>
    <property type="molecule type" value="Genomic_DNA"/>
</dbReference>
<gene>
    <name evidence="2" type="ORF">B0A81_13085</name>
</gene>
<proteinExistence type="predicted"/>
<evidence type="ECO:0000256" key="1">
    <source>
        <dbReference type="SAM" id="Phobius"/>
    </source>
</evidence>
<keyword evidence="3" id="KW-1185">Reference proteome</keyword>
<keyword evidence="1" id="KW-1133">Transmembrane helix</keyword>
<protein>
    <recommendedName>
        <fullName evidence="4">Bacteriocin-type signal sequence-containing protein</fullName>
    </recommendedName>
</protein>
<organism evidence="2 3">
    <name type="scientific">Flavobacterium plurextorum</name>
    <dbReference type="NCBI Taxonomy" id="1114867"/>
    <lineage>
        <taxon>Bacteria</taxon>
        <taxon>Pseudomonadati</taxon>
        <taxon>Bacteroidota</taxon>
        <taxon>Flavobacteriia</taxon>
        <taxon>Flavobacteriales</taxon>
        <taxon>Flavobacteriaceae</taxon>
        <taxon>Flavobacterium</taxon>
    </lineage>
</organism>
<name>A0ABX4CSX3_9FLAO</name>
<evidence type="ECO:0000313" key="3">
    <source>
        <dbReference type="Proteomes" id="UP000198381"/>
    </source>
</evidence>
<evidence type="ECO:0008006" key="4">
    <source>
        <dbReference type="Google" id="ProtNLM"/>
    </source>
</evidence>
<accession>A0ABX4CSX3</accession>
<sequence length="88" mass="9371">MIMKKLELQKMENLFGGPYTNTLDQEAPGPDEGGGGCSGANVMGCWVDVYPNHHLGSLVAGLTTAFIPQTAVALAILALQKMDAKFLY</sequence>